<accession>A0A835ARS5</accession>
<dbReference type="EMBL" id="JACEFO010002303">
    <property type="protein sequence ID" value="KAF8666969.1"/>
    <property type="molecule type" value="Genomic_DNA"/>
</dbReference>
<name>A0A835ARS5_9POAL</name>
<gene>
    <name evidence="2" type="ORF">HU200_053136</name>
</gene>
<organism evidence="2 3">
    <name type="scientific">Digitaria exilis</name>
    <dbReference type="NCBI Taxonomy" id="1010633"/>
    <lineage>
        <taxon>Eukaryota</taxon>
        <taxon>Viridiplantae</taxon>
        <taxon>Streptophyta</taxon>
        <taxon>Embryophyta</taxon>
        <taxon>Tracheophyta</taxon>
        <taxon>Spermatophyta</taxon>
        <taxon>Magnoliopsida</taxon>
        <taxon>Liliopsida</taxon>
        <taxon>Poales</taxon>
        <taxon>Poaceae</taxon>
        <taxon>PACMAD clade</taxon>
        <taxon>Panicoideae</taxon>
        <taxon>Panicodae</taxon>
        <taxon>Paniceae</taxon>
        <taxon>Anthephorinae</taxon>
        <taxon>Digitaria</taxon>
    </lineage>
</organism>
<proteinExistence type="predicted"/>
<dbReference type="AlphaFoldDB" id="A0A835ARS5"/>
<feature type="compositionally biased region" description="Basic and acidic residues" evidence="1">
    <location>
        <begin position="159"/>
        <end position="176"/>
    </location>
</feature>
<comment type="caution">
    <text evidence="2">The sequence shown here is derived from an EMBL/GenBank/DDBJ whole genome shotgun (WGS) entry which is preliminary data.</text>
</comment>
<evidence type="ECO:0000256" key="1">
    <source>
        <dbReference type="SAM" id="MobiDB-lite"/>
    </source>
</evidence>
<reference evidence="2" key="1">
    <citation type="submission" date="2020-07" db="EMBL/GenBank/DDBJ databases">
        <title>Genome sequence and genetic diversity analysis of an under-domesticated orphan crop, white fonio (Digitaria exilis).</title>
        <authorList>
            <person name="Bennetzen J.L."/>
            <person name="Chen S."/>
            <person name="Ma X."/>
            <person name="Wang X."/>
            <person name="Yssel A.E.J."/>
            <person name="Chaluvadi S.R."/>
            <person name="Johnson M."/>
            <person name="Gangashetty P."/>
            <person name="Hamidou F."/>
            <person name="Sanogo M.D."/>
            <person name="Zwaenepoel A."/>
            <person name="Wallace J."/>
            <person name="Van De Peer Y."/>
            <person name="Van Deynze A."/>
        </authorList>
    </citation>
    <scope>NUCLEOTIDE SEQUENCE</scope>
    <source>
        <tissue evidence="2">Leaves</tissue>
    </source>
</reference>
<dbReference type="Proteomes" id="UP000636709">
    <property type="component" value="Unassembled WGS sequence"/>
</dbReference>
<sequence length="176" mass="19533">MAVVGDHGSLGLVMLQEIRQSNFSPRFSYHHQRREGGGPGDAVAAPYDDGTDHNLTVLLTLGHLLVDRHCCCQSVIYSSGPPSSRPAPQQELQYVEESGYNAYQCSKVTEFAWRPFLLLGLETSIKVADQLRKLDHSDHQSGVQKPGIEKTRIAPSAAPRRDLKPPTARRFDRLVD</sequence>
<evidence type="ECO:0000313" key="2">
    <source>
        <dbReference type="EMBL" id="KAF8666969.1"/>
    </source>
</evidence>
<keyword evidence="3" id="KW-1185">Reference proteome</keyword>
<feature type="region of interest" description="Disordered" evidence="1">
    <location>
        <begin position="137"/>
        <end position="176"/>
    </location>
</feature>
<evidence type="ECO:0000313" key="3">
    <source>
        <dbReference type="Proteomes" id="UP000636709"/>
    </source>
</evidence>
<protein>
    <submittedName>
        <fullName evidence="2">Uncharacterized protein</fullName>
    </submittedName>
</protein>